<comment type="caution">
    <text evidence="2">The sequence shown here is derived from an EMBL/GenBank/DDBJ whole genome shotgun (WGS) entry which is preliminary data.</text>
</comment>
<keyword evidence="3" id="KW-1185">Reference proteome</keyword>
<dbReference type="SUPFAM" id="SSF46565">
    <property type="entry name" value="Chaperone J-domain"/>
    <property type="match status" value="1"/>
</dbReference>
<name>A0ABP0MMK9_9DINO</name>
<dbReference type="InterPro" id="IPR001623">
    <property type="entry name" value="DnaJ_domain"/>
</dbReference>
<dbReference type="Gene3D" id="1.10.287.110">
    <property type="entry name" value="DnaJ domain"/>
    <property type="match status" value="1"/>
</dbReference>
<dbReference type="EMBL" id="CAXAMN010018125">
    <property type="protein sequence ID" value="CAK9051932.1"/>
    <property type="molecule type" value="Genomic_DNA"/>
</dbReference>
<dbReference type="Proteomes" id="UP001642484">
    <property type="component" value="Unassembled WGS sequence"/>
</dbReference>
<dbReference type="Pfam" id="PF00226">
    <property type="entry name" value="DnaJ"/>
    <property type="match status" value="1"/>
</dbReference>
<feature type="non-terminal residue" evidence="2">
    <location>
        <position position="1"/>
    </location>
</feature>
<feature type="domain" description="J" evidence="1">
    <location>
        <begin position="8"/>
        <end position="96"/>
    </location>
</feature>
<reference evidence="2 3" key="1">
    <citation type="submission" date="2024-02" db="EMBL/GenBank/DDBJ databases">
        <authorList>
            <person name="Chen Y."/>
            <person name="Shah S."/>
            <person name="Dougan E. K."/>
            <person name="Thang M."/>
            <person name="Chan C."/>
        </authorList>
    </citation>
    <scope>NUCLEOTIDE SEQUENCE [LARGE SCALE GENOMIC DNA]</scope>
</reference>
<dbReference type="PROSITE" id="PS50076">
    <property type="entry name" value="DNAJ_2"/>
    <property type="match status" value="1"/>
</dbReference>
<evidence type="ECO:0000313" key="2">
    <source>
        <dbReference type="EMBL" id="CAK9051932.1"/>
    </source>
</evidence>
<evidence type="ECO:0000259" key="1">
    <source>
        <dbReference type="PROSITE" id="PS50076"/>
    </source>
</evidence>
<evidence type="ECO:0000313" key="3">
    <source>
        <dbReference type="Proteomes" id="UP001642484"/>
    </source>
</evidence>
<organism evidence="2 3">
    <name type="scientific">Durusdinium trenchii</name>
    <dbReference type="NCBI Taxonomy" id="1381693"/>
    <lineage>
        <taxon>Eukaryota</taxon>
        <taxon>Sar</taxon>
        <taxon>Alveolata</taxon>
        <taxon>Dinophyceae</taxon>
        <taxon>Suessiales</taxon>
        <taxon>Symbiodiniaceae</taxon>
        <taxon>Durusdinium</taxon>
    </lineage>
</organism>
<gene>
    <name evidence="2" type="ORF">CCMP2556_LOCUS26269</name>
</gene>
<protein>
    <recommendedName>
        <fullName evidence="1">J domain-containing protein</fullName>
    </recommendedName>
</protein>
<proteinExistence type="predicted"/>
<dbReference type="PRINTS" id="PR00625">
    <property type="entry name" value="JDOMAIN"/>
</dbReference>
<dbReference type="InterPro" id="IPR036869">
    <property type="entry name" value="J_dom_sf"/>
</dbReference>
<dbReference type="CDD" id="cd06257">
    <property type="entry name" value="DnaJ"/>
    <property type="match status" value="1"/>
</dbReference>
<sequence>VPTTPETSAEEVLGVKQGAGTEEVKAAYKKKVLTSHPDKGGDSETFSKIRDAYLTLTSKLNPLEVTTCRGLPEAPQNDFQLRNHQALVRELFEKDGVDLDQSLRRQAQALDELGLRAKNLGAVNQNERGEDIFNQCFYLALARSYLGSDSDSLKDTALNLKRTIEASVLQAHPEWSNSRVGEDVQAFSDFLFYVLGTHALLSELSVAVFDVTSGGVELYIGGVWKLAGDKCR</sequence>
<accession>A0ABP0MMK9</accession>
<dbReference type="SMART" id="SM00271">
    <property type="entry name" value="DnaJ"/>
    <property type="match status" value="1"/>
</dbReference>